<evidence type="ECO:0000313" key="3">
    <source>
        <dbReference type="Proteomes" id="UP001163105"/>
    </source>
</evidence>
<dbReference type="InterPro" id="IPR029058">
    <property type="entry name" value="AB_hydrolase_fold"/>
</dbReference>
<keyword evidence="3" id="KW-1185">Reference proteome</keyword>
<keyword evidence="2" id="KW-0645">Protease</keyword>
<keyword evidence="2" id="KW-0031">Aminopeptidase</keyword>
<dbReference type="InterPro" id="IPR022742">
    <property type="entry name" value="Hydrolase_4"/>
</dbReference>
<reference evidence="2" key="1">
    <citation type="submission" date="2023-01" db="EMBL/GenBank/DDBJ databases">
        <title>The growth and conidiation of Purpureocillium lavendulum are regulated by nitrogen source and histone H3K14 acetylation.</title>
        <authorList>
            <person name="Tang P."/>
            <person name="Han J."/>
            <person name="Zhang C."/>
            <person name="Tang P."/>
            <person name="Qi F."/>
            <person name="Zhang K."/>
            <person name="Liang L."/>
        </authorList>
    </citation>
    <scope>NUCLEOTIDE SEQUENCE</scope>
    <source>
        <strain evidence="2">YMF1.00683</strain>
    </source>
</reference>
<gene>
    <name evidence="2" type="ORF">O9K51_04878</name>
</gene>
<sequence length="538" mass="58796">MAMGGIGRNADWAKFESRTFVAPAIPKVQKPHLHIMYMHQVAVMNQACSYATQDSSSIYTLRLIPYWDGRKSMTCILSTMHPFLVLLGLLSLATAKQASDFNITTDEAHLALVGRDFNFNFYDTAAKFSSSRAGDLLKLEPVDPSSLDVKPGTTIYRIQYTSIDFDGSLAPVTGFIAFPYAAPVVYAAQARNDSSQGNRTSLFRLAAWAHGASGLYRGCAPSNGPTLHDPSSWQSLVDYGYAVVGTDYAGLGNNYTTHKFLSFNVHATDVYYSTVAARKAFPATFTTEWVSVGHSQGGGAVWKLAETDYVQNMGLADSYPAPAFLPAIAMSVRRATPSYNGTILTDQMQCRMGLADRAQMCFGGMVGMAANLSRDEIVSRDRLSRDMPVYLSWQARTAPALGDRSSAPILVIQGDNDMIVVPSNTNKAVEQACEAGNEVHYSVYPGIQHSSAASASLFEWIRWIDNRFHEVQGQKRLSSGGRCTKTVVNALDLANAKSPEELRSFISNVELHYLAACAHYAGVVILDRPFSLIDVRIM</sequence>
<dbReference type="Pfam" id="PF12146">
    <property type="entry name" value="Hydrolase_4"/>
    <property type="match status" value="1"/>
</dbReference>
<dbReference type="PANTHER" id="PTHR34853">
    <property type="match status" value="1"/>
</dbReference>
<dbReference type="SUPFAM" id="SSF53474">
    <property type="entry name" value="alpha/beta-Hydrolases"/>
    <property type="match status" value="1"/>
</dbReference>
<dbReference type="GO" id="GO:0004806">
    <property type="term" value="F:triacylglycerol lipase activity"/>
    <property type="evidence" value="ECO:0007669"/>
    <property type="project" value="InterPro"/>
</dbReference>
<dbReference type="InterPro" id="IPR005152">
    <property type="entry name" value="Lipase_secreted"/>
</dbReference>
<evidence type="ECO:0000259" key="1">
    <source>
        <dbReference type="Pfam" id="PF12146"/>
    </source>
</evidence>
<dbReference type="EMBL" id="JAQHRD010000003">
    <property type="protein sequence ID" value="KAJ6443699.1"/>
    <property type="molecule type" value="Genomic_DNA"/>
</dbReference>
<dbReference type="PANTHER" id="PTHR34853:SF1">
    <property type="entry name" value="LIPASE 5"/>
    <property type="match status" value="1"/>
</dbReference>
<dbReference type="GO" id="GO:0016042">
    <property type="term" value="P:lipid catabolic process"/>
    <property type="evidence" value="ECO:0007669"/>
    <property type="project" value="InterPro"/>
</dbReference>
<dbReference type="GO" id="GO:0004177">
    <property type="term" value="F:aminopeptidase activity"/>
    <property type="evidence" value="ECO:0007669"/>
    <property type="project" value="UniProtKB-KW"/>
</dbReference>
<proteinExistence type="predicted"/>
<name>A0AB34FX67_9HYPO</name>
<comment type="caution">
    <text evidence="2">The sequence shown here is derived from an EMBL/GenBank/DDBJ whole genome shotgun (WGS) entry which is preliminary data.</text>
</comment>
<accession>A0AB34FX67</accession>
<evidence type="ECO:0000313" key="2">
    <source>
        <dbReference type="EMBL" id="KAJ6443699.1"/>
    </source>
</evidence>
<feature type="domain" description="Serine aminopeptidase S33" evidence="1">
    <location>
        <begin position="234"/>
        <end position="450"/>
    </location>
</feature>
<dbReference type="AlphaFoldDB" id="A0AB34FX67"/>
<protein>
    <submittedName>
        <fullName evidence="2">Prolyl aminopeptidase (Secreted protein)</fullName>
    </submittedName>
</protein>
<dbReference type="Gene3D" id="3.40.50.1820">
    <property type="entry name" value="alpha/beta hydrolase"/>
    <property type="match status" value="2"/>
</dbReference>
<keyword evidence="2" id="KW-0378">Hydrolase</keyword>
<organism evidence="2 3">
    <name type="scientific">Purpureocillium lavendulum</name>
    <dbReference type="NCBI Taxonomy" id="1247861"/>
    <lineage>
        <taxon>Eukaryota</taxon>
        <taxon>Fungi</taxon>
        <taxon>Dikarya</taxon>
        <taxon>Ascomycota</taxon>
        <taxon>Pezizomycotina</taxon>
        <taxon>Sordariomycetes</taxon>
        <taxon>Hypocreomycetidae</taxon>
        <taxon>Hypocreales</taxon>
        <taxon>Ophiocordycipitaceae</taxon>
        <taxon>Purpureocillium</taxon>
    </lineage>
</organism>
<dbReference type="Proteomes" id="UP001163105">
    <property type="component" value="Unassembled WGS sequence"/>
</dbReference>